<evidence type="ECO:0000256" key="1">
    <source>
        <dbReference type="ARBA" id="ARBA00008857"/>
    </source>
</evidence>
<dbReference type="GO" id="GO:0003677">
    <property type="term" value="F:DNA binding"/>
    <property type="evidence" value="ECO:0007669"/>
    <property type="project" value="UniProtKB-KW"/>
</dbReference>
<keyword evidence="6" id="KW-1185">Reference proteome</keyword>
<dbReference type="Proteomes" id="UP000614996">
    <property type="component" value="Unassembled WGS sequence"/>
</dbReference>
<dbReference type="Gene3D" id="1.10.443.10">
    <property type="entry name" value="Intergrase catalytic core"/>
    <property type="match status" value="1"/>
</dbReference>
<keyword evidence="2" id="KW-0238">DNA-binding</keyword>
<dbReference type="CDD" id="cd01189">
    <property type="entry name" value="INT_ICEBs1_C_like"/>
    <property type="match status" value="1"/>
</dbReference>
<dbReference type="InterPro" id="IPR050090">
    <property type="entry name" value="Tyrosine_recombinase_XerCD"/>
</dbReference>
<evidence type="ECO:0000256" key="3">
    <source>
        <dbReference type="ARBA" id="ARBA00023172"/>
    </source>
</evidence>
<gene>
    <name evidence="5" type="ORF">NUM_47630</name>
</gene>
<dbReference type="Pfam" id="PF00589">
    <property type="entry name" value="Phage_integrase"/>
    <property type="match status" value="2"/>
</dbReference>
<dbReference type="InterPro" id="IPR013762">
    <property type="entry name" value="Integrase-like_cat_sf"/>
</dbReference>
<dbReference type="GO" id="GO:0006310">
    <property type="term" value="P:DNA recombination"/>
    <property type="evidence" value="ECO:0007669"/>
    <property type="project" value="UniProtKB-KW"/>
</dbReference>
<proteinExistence type="inferred from homology"/>
<dbReference type="PANTHER" id="PTHR30349:SF64">
    <property type="entry name" value="PROPHAGE INTEGRASE INTD-RELATED"/>
    <property type="match status" value="1"/>
</dbReference>
<reference evidence="6" key="1">
    <citation type="journal article" date="2021" name="Int. J. Syst. Evol. Microbiol.">
        <title>Actinocatenispora comari sp. nov., an endophytic actinomycete isolated from aerial parts of Comarum salesowianum.</title>
        <authorList>
            <person name="Oyunbileg N."/>
            <person name="Iizaka Y."/>
            <person name="Hamada M."/>
            <person name="Davaapurev B.O."/>
            <person name="Fukumoto A."/>
            <person name="Tsetseg B."/>
            <person name="Kato F."/>
            <person name="Tamura T."/>
            <person name="Batkhuu J."/>
            <person name="Anzai Y."/>
        </authorList>
    </citation>
    <scope>NUCLEOTIDE SEQUENCE [LARGE SCALE GENOMIC DNA]</scope>
    <source>
        <strain evidence="6">NUM-2625</strain>
    </source>
</reference>
<evidence type="ECO:0000313" key="6">
    <source>
        <dbReference type="Proteomes" id="UP000614996"/>
    </source>
</evidence>
<comment type="caution">
    <text evidence="5">The sequence shown here is derived from an EMBL/GenBank/DDBJ whole genome shotgun (WGS) entry which is preliminary data.</text>
</comment>
<evidence type="ECO:0000259" key="4">
    <source>
        <dbReference type="PROSITE" id="PS51898"/>
    </source>
</evidence>
<protein>
    <recommendedName>
        <fullName evidence="4">Tyr recombinase domain-containing protein</fullName>
    </recommendedName>
</protein>
<dbReference type="PROSITE" id="PS51898">
    <property type="entry name" value="TYR_RECOMBINASE"/>
    <property type="match status" value="1"/>
</dbReference>
<keyword evidence="3" id="KW-0233">DNA recombination</keyword>
<dbReference type="RefSeq" id="WP_225918813.1">
    <property type="nucleotide sequence ID" value="NZ_BOPO01000096.1"/>
</dbReference>
<dbReference type="InterPro" id="IPR002104">
    <property type="entry name" value="Integrase_catalytic"/>
</dbReference>
<accession>A0A8J4AF74</accession>
<feature type="domain" description="Tyr recombinase" evidence="4">
    <location>
        <begin position="151"/>
        <end position="397"/>
    </location>
</feature>
<dbReference type="AlphaFoldDB" id="A0A8J4AF74"/>
<comment type="similarity">
    <text evidence="1">Belongs to the 'phage' integrase family.</text>
</comment>
<dbReference type="GO" id="GO:0015074">
    <property type="term" value="P:DNA integration"/>
    <property type="evidence" value="ECO:0007669"/>
    <property type="project" value="InterPro"/>
</dbReference>
<dbReference type="PANTHER" id="PTHR30349">
    <property type="entry name" value="PHAGE INTEGRASE-RELATED"/>
    <property type="match status" value="1"/>
</dbReference>
<dbReference type="Gene3D" id="1.10.150.130">
    <property type="match status" value="1"/>
</dbReference>
<dbReference type="SUPFAM" id="SSF56349">
    <property type="entry name" value="DNA breaking-rejoining enzymes"/>
    <property type="match status" value="1"/>
</dbReference>
<name>A0A8J4AF74_9ACTN</name>
<evidence type="ECO:0000256" key="2">
    <source>
        <dbReference type="ARBA" id="ARBA00023125"/>
    </source>
</evidence>
<evidence type="ECO:0000313" key="5">
    <source>
        <dbReference type="EMBL" id="GIL29509.1"/>
    </source>
</evidence>
<dbReference type="InterPro" id="IPR010998">
    <property type="entry name" value="Integrase_recombinase_N"/>
</dbReference>
<sequence>MGWVMKTPAGSFRANWRDPSGKERSRTFKAEDAAYAHIDKMESTKTRGSYVDDRARKVRFRDHTVRWLKGRHVEARTDERTMSLLRTHIIPKWGGWRLGSIDHLEVQGWVTELGRTLAPATVAKCFGLVSSILAAAVRSRILDVNPADGVVLPKTRSGRRAVALTRAQVFGQILPAIASPHHRILVWLAAGAGLRWGECAGMPWGAVDLDRGVLHVAQVAVETSHTVELRPYPKTEAGRRTVPMGAGLSAILREYREMTGNPSDRDLVVLSRVGRPMRRANFRKRVWRPALVRAGLLGEVHEAAEGRWRGAWPTADGIERTATFGSEHQAVTHVALHAAGGPRFHDLRHSYATWLVSDGLPINDVQRAMGHTRGSTTLNLYTHPSAGFEERIRRSIDGESADFLLTFGSDDPDDDGTAGVPLPA</sequence>
<dbReference type="EMBL" id="BOPO01000096">
    <property type="protein sequence ID" value="GIL29509.1"/>
    <property type="molecule type" value="Genomic_DNA"/>
</dbReference>
<dbReference type="InterPro" id="IPR011010">
    <property type="entry name" value="DNA_brk_join_enz"/>
</dbReference>
<organism evidence="5 6">
    <name type="scientific">Actinocatenispora comari</name>
    <dbReference type="NCBI Taxonomy" id="2807577"/>
    <lineage>
        <taxon>Bacteria</taxon>
        <taxon>Bacillati</taxon>
        <taxon>Actinomycetota</taxon>
        <taxon>Actinomycetes</taxon>
        <taxon>Micromonosporales</taxon>
        <taxon>Micromonosporaceae</taxon>
        <taxon>Actinocatenispora</taxon>
    </lineage>
</organism>